<keyword evidence="3 6" id="KW-0853">WD repeat</keyword>
<feature type="region of interest" description="Disordered" evidence="7">
    <location>
        <begin position="603"/>
        <end position="628"/>
    </location>
</feature>
<name>A0A0L0D3Y4_THETB</name>
<dbReference type="PROSITE" id="PS50294">
    <property type="entry name" value="WD_REPEATS_REGION"/>
    <property type="match status" value="1"/>
</dbReference>
<keyword evidence="5" id="KW-0539">Nucleus</keyword>
<dbReference type="InterPro" id="IPR040315">
    <property type="entry name" value="WDR46/Utp7"/>
</dbReference>
<dbReference type="EMBL" id="GL349433">
    <property type="protein sequence ID" value="KNC46018.1"/>
    <property type="molecule type" value="Genomic_DNA"/>
</dbReference>
<dbReference type="PANTHER" id="PTHR14085:SF3">
    <property type="entry name" value="WD REPEAT-CONTAINING PROTEIN 46"/>
    <property type="match status" value="1"/>
</dbReference>
<dbReference type="InterPro" id="IPR015943">
    <property type="entry name" value="WD40/YVTN_repeat-like_dom_sf"/>
</dbReference>
<dbReference type="AlphaFoldDB" id="A0A0L0D3Y4"/>
<evidence type="ECO:0000256" key="5">
    <source>
        <dbReference type="ARBA" id="ARBA00023242"/>
    </source>
</evidence>
<evidence type="ECO:0000256" key="3">
    <source>
        <dbReference type="ARBA" id="ARBA00022574"/>
    </source>
</evidence>
<comment type="subcellular location">
    <subcellularLocation>
        <location evidence="1">Nucleus</location>
        <location evidence="1">Nucleolus</location>
    </subcellularLocation>
</comment>
<feature type="region of interest" description="Disordered" evidence="7">
    <location>
        <begin position="1"/>
        <end position="99"/>
    </location>
</feature>
<dbReference type="GeneID" id="25559956"/>
<dbReference type="GO" id="GO:0032040">
    <property type="term" value="C:small-subunit processome"/>
    <property type="evidence" value="ECO:0007669"/>
    <property type="project" value="TreeGrafter"/>
</dbReference>
<feature type="domain" description="BING4 C-terminal" evidence="8">
    <location>
        <begin position="449"/>
        <end position="528"/>
    </location>
</feature>
<proteinExistence type="predicted"/>
<dbReference type="OrthoDB" id="10251154at2759"/>
<organism evidence="9 10">
    <name type="scientific">Thecamonas trahens ATCC 50062</name>
    <dbReference type="NCBI Taxonomy" id="461836"/>
    <lineage>
        <taxon>Eukaryota</taxon>
        <taxon>Apusozoa</taxon>
        <taxon>Apusomonadida</taxon>
        <taxon>Apusomonadidae</taxon>
        <taxon>Thecamonas</taxon>
    </lineage>
</organism>
<dbReference type="InterPro" id="IPR001680">
    <property type="entry name" value="WD40_rpt"/>
</dbReference>
<evidence type="ECO:0000256" key="2">
    <source>
        <dbReference type="ARBA" id="ARBA00022552"/>
    </source>
</evidence>
<feature type="compositionally biased region" description="Basic residues" evidence="7">
    <location>
        <begin position="82"/>
        <end position="93"/>
    </location>
</feature>
<dbReference type="RefSeq" id="XP_013762998.1">
    <property type="nucleotide sequence ID" value="XM_013907544.1"/>
</dbReference>
<gene>
    <name evidence="9" type="ORF">AMSG_00136</name>
</gene>
<dbReference type="Pfam" id="PF00400">
    <property type="entry name" value="WD40"/>
    <property type="match status" value="1"/>
</dbReference>
<evidence type="ECO:0000313" key="9">
    <source>
        <dbReference type="EMBL" id="KNC46018.1"/>
    </source>
</evidence>
<dbReference type="GO" id="GO:0000462">
    <property type="term" value="P:maturation of SSU-rRNA from tricistronic rRNA transcript (SSU-rRNA, 5.8S rRNA, LSU-rRNA)"/>
    <property type="evidence" value="ECO:0007669"/>
    <property type="project" value="TreeGrafter"/>
</dbReference>
<keyword evidence="10" id="KW-1185">Reference proteome</keyword>
<feature type="compositionally biased region" description="Basic and acidic residues" evidence="7">
    <location>
        <begin position="10"/>
        <end position="25"/>
    </location>
</feature>
<evidence type="ECO:0000256" key="4">
    <source>
        <dbReference type="ARBA" id="ARBA00022737"/>
    </source>
</evidence>
<evidence type="ECO:0000256" key="6">
    <source>
        <dbReference type="PROSITE-ProRule" id="PRU00221"/>
    </source>
</evidence>
<dbReference type="SMART" id="SM01033">
    <property type="entry name" value="BING4CT"/>
    <property type="match status" value="1"/>
</dbReference>
<dbReference type="STRING" id="461836.A0A0L0D3Y4"/>
<evidence type="ECO:0000259" key="8">
    <source>
        <dbReference type="SMART" id="SM01033"/>
    </source>
</evidence>
<dbReference type="Proteomes" id="UP000054408">
    <property type="component" value="Unassembled WGS sequence"/>
</dbReference>
<dbReference type="InterPro" id="IPR036322">
    <property type="entry name" value="WD40_repeat_dom_sf"/>
</dbReference>
<dbReference type="SMART" id="SM00320">
    <property type="entry name" value="WD40"/>
    <property type="match status" value="4"/>
</dbReference>
<dbReference type="eggNOG" id="KOG1272">
    <property type="taxonomic scope" value="Eukaryota"/>
</dbReference>
<feature type="compositionally biased region" description="Gly residues" evidence="7">
    <location>
        <begin position="52"/>
        <end position="61"/>
    </location>
</feature>
<evidence type="ECO:0000256" key="1">
    <source>
        <dbReference type="ARBA" id="ARBA00004604"/>
    </source>
</evidence>
<keyword evidence="2" id="KW-0698">rRNA processing</keyword>
<dbReference type="InterPro" id="IPR019775">
    <property type="entry name" value="WD40_repeat_CS"/>
</dbReference>
<dbReference type="SUPFAM" id="SSF50978">
    <property type="entry name" value="WD40 repeat-like"/>
    <property type="match status" value="1"/>
</dbReference>
<dbReference type="PANTHER" id="PTHR14085">
    <property type="entry name" value="WD-REPEAT PROTEIN BING4"/>
    <property type="match status" value="1"/>
</dbReference>
<sequence length="628" mass="69406">MARRKRKASRSTEDTASHKAVEDTSSRPSKRHRLLGGQDDGQDGSPTERRQGAGGRLGAGGWVVASDDDEKEAAPAFASTARRGKNGGKKARSREKVGPLKPTRNELRAMRRQFDDKVAEYERGLRPSKKEIKSVQDVKQRMELRTGEKNRRKAAEDAAAAELLLHTQESGYLEAEGMEKTYKFKQADIAGAVDLQSAAKHFDLALEYGSYSIDYSRNGKHLLLGGRRGHLALMDWSRASLLFEMFVEESIYDVKILHNHMFLGVAQKSNLFIYDHTGLELHCLRDHPGARHLEFLPYHFLLASVGETGRLRYVDISTGEVIANHRVKNGAARALTANPHNAVMAVGTAAGIVSHWVPNTGLPVVKMVTHAGPVTGIAFSSDGNVMATTGMDRTVRVWDMRMYKELHTPYTLKRPASAIDISQRGMLAIGFGTHVDVWKDALRTRAQRPYLSYGTRGAAVSDLAFVPYEDVLGLGSAKGVTSLLVPGAGEPNFDSYVANPYETTKQRQEGEVKRLLDKIPADMITLDNSVIGALDANAENNAMDILREKHESIHGKGTWKPRNKARGKNKSYRKLLRKKGNIRSRKMLRVKAYLDAKKRAAEELDAKGAGGQAPPPASRSSMFSRFKK</sequence>
<dbReference type="InterPro" id="IPR012952">
    <property type="entry name" value="BING4_C_dom"/>
</dbReference>
<dbReference type="Gene3D" id="2.130.10.10">
    <property type="entry name" value="YVTN repeat-like/Quinoprotein amine dehydrogenase"/>
    <property type="match status" value="1"/>
</dbReference>
<dbReference type="PROSITE" id="PS50082">
    <property type="entry name" value="WD_REPEATS_2"/>
    <property type="match status" value="1"/>
</dbReference>
<evidence type="ECO:0000313" key="10">
    <source>
        <dbReference type="Proteomes" id="UP000054408"/>
    </source>
</evidence>
<dbReference type="Pfam" id="PF08149">
    <property type="entry name" value="BING4CT"/>
    <property type="match status" value="1"/>
</dbReference>
<dbReference type="GO" id="GO:0030686">
    <property type="term" value="C:90S preribosome"/>
    <property type="evidence" value="ECO:0007669"/>
    <property type="project" value="TreeGrafter"/>
</dbReference>
<keyword evidence="4" id="KW-0677">Repeat</keyword>
<reference evidence="9 10" key="1">
    <citation type="submission" date="2010-05" db="EMBL/GenBank/DDBJ databases">
        <title>The Genome Sequence of Thecamonas trahens ATCC 50062.</title>
        <authorList>
            <consortium name="The Broad Institute Genome Sequencing Platform"/>
            <person name="Russ C."/>
            <person name="Cuomo C."/>
            <person name="Shea T."/>
            <person name="Young S.K."/>
            <person name="Zeng Q."/>
            <person name="Koehrsen M."/>
            <person name="Haas B."/>
            <person name="Borodovsky M."/>
            <person name="Guigo R."/>
            <person name="Alvarado L."/>
            <person name="Berlin A."/>
            <person name="Bochicchio J."/>
            <person name="Borenstein D."/>
            <person name="Chapman S."/>
            <person name="Chen Z."/>
            <person name="Freedman E."/>
            <person name="Gellesch M."/>
            <person name="Goldberg J."/>
            <person name="Griggs A."/>
            <person name="Gujja S."/>
            <person name="Heilman E."/>
            <person name="Heiman D."/>
            <person name="Hepburn T."/>
            <person name="Howarth C."/>
            <person name="Jen D."/>
            <person name="Larson L."/>
            <person name="Mehta T."/>
            <person name="Park D."/>
            <person name="Pearson M."/>
            <person name="Roberts A."/>
            <person name="Saif S."/>
            <person name="Shenoy N."/>
            <person name="Sisk P."/>
            <person name="Stolte C."/>
            <person name="Sykes S."/>
            <person name="Thomson T."/>
            <person name="Walk T."/>
            <person name="White J."/>
            <person name="Yandava C."/>
            <person name="Burger G."/>
            <person name="Gray M.W."/>
            <person name="Holland P.W.H."/>
            <person name="King N."/>
            <person name="Lang F.B.F."/>
            <person name="Roger A.J."/>
            <person name="Ruiz-Trillo I."/>
            <person name="Lander E."/>
            <person name="Nusbaum C."/>
        </authorList>
    </citation>
    <scope>NUCLEOTIDE SEQUENCE [LARGE SCALE GENOMIC DNA]</scope>
    <source>
        <strain evidence="9 10">ATCC 50062</strain>
    </source>
</reference>
<protein>
    <submittedName>
        <fullName evidence="9">U3 snoRNP-associated protein Utp7</fullName>
    </submittedName>
</protein>
<evidence type="ECO:0000256" key="7">
    <source>
        <dbReference type="SAM" id="MobiDB-lite"/>
    </source>
</evidence>
<dbReference type="FunFam" id="2.130.10.10:FF:000378">
    <property type="entry name" value="U3 small nucleolar RNA-associated protein 7"/>
    <property type="match status" value="1"/>
</dbReference>
<dbReference type="OMA" id="EFLPYHW"/>
<dbReference type="PROSITE" id="PS00678">
    <property type="entry name" value="WD_REPEATS_1"/>
    <property type="match status" value="1"/>
</dbReference>
<feature type="repeat" description="WD" evidence="6">
    <location>
        <begin position="367"/>
        <end position="408"/>
    </location>
</feature>
<accession>A0A0L0D3Y4</accession>